<dbReference type="InterPro" id="IPR010982">
    <property type="entry name" value="Lambda_DNA-bd_dom_sf"/>
</dbReference>
<dbReference type="STRING" id="1414854.GQ61_07065"/>
<dbReference type="InterPro" id="IPR001387">
    <property type="entry name" value="Cro/C1-type_HTH"/>
</dbReference>
<dbReference type="InterPro" id="IPR017507">
    <property type="entry name" value="Tscrpt_reg_HipB-like"/>
</dbReference>
<dbReference type="EMBL" id="CP008743">
    <property type="protein sequence ID" value="ARN85089.1"/>
    <property type="molecule type" value="Genomic_DNA"/>
</dbReference>
<dbReference type="Gene3D" id="1.10.260.40">
    <property type="entry name" value="lambda repressor-like DNA-binding domains"/>
    <property type="match status" value="1"/>
</dbReference>
<keyword evidence="3" id="KW-1185">Reference proteome</keyword>
<gene>
    <name evidence="2" type="ORF">GQ61_07065</name>
</gene>
<evidence type="ECO:0000313" key="2">
    <source>
        <dbReference type="EMBL" id="ARN85089.1"/>
    </source>
</evidence>
<reference evidence="2 3" key="1">
    <citation type="submission" date="2014-06" db="EMBL/GenBank/DDBJ databases">
        <title>The genome of the endonuclear symbiont Nucleicultrix amoebiphila.</title>
        <authorList>
            <person name="Schulz F."/>
            <person name="Horn M."/>
        </authorList>
    </citation>
    <scope>NUCLEOTIDE SEQUENCE [LARGE SCALE GENOMIC DNA]</scope>
    <source>
        <strain evidence="2 3">FS5</strain>
    </source>
</reference>
<protein>
    <submittedName>
        <fullName evidence="2">Cro/Cl family transcriptional regulator</fullName>
    </submittedName>
</protein>
<evidence type="ECO:0000259" key="1">
    <source>
        <dbReference type="PROSITE" id="PS50943"/>
    </source>
</evidence>
<dbReference type="Proteomes" id="UP000237351">
    <property type="component" value="Chromosome"/>
</dbReference>
<accession>A0A1W6N5P6</accession>
<dbReference type="CDD" id="cd00093">
    <property type="entry name" value="HTH_XRE"/>
    <property type="match status" value="1"/>
</dbReference>
<name>A0A1W6N5P6_9PROT</name>
<dbReference type="SMART" id="SM00530">
    <property type="entry name" value="HTH_XRE"/>
    <property type="match status" value="1"/>
</dbReference>
<dbReference type="SUPFAM" id="SSF47413">
    <property type="entry name" value="lambda repressor-like DNA-binding domains"/>
    <property type="match status" value="1"/>
</dbReference>
<dbReference type="AlphaFoldDB" id="A0A1W6N5P6"/>
<dbReference type="NCBIfam" id="TIGR03070">
    <property type="entry name" value="couple_hipB"/>
    <property type="match status" value="1"/>
</dbReference>
<dbReference type="KEGG" id="naf:GQ61_07065"/>
<evidence type="ECO:0000313" key="3">
    <source>
        <dbReference type="Proteomes" id="UP000237351"/>
    </source>
</evidence>
<dbReference type="GO" id="GO:0003677">
    <property type="term" value="F:DNA binding"/>
    <property type="evidence" value="ECO:0007669"/>
    <property type="project" value="InterPro"/>
</dbReference>
<feature type="domain" description="HTH cro/C1-type" evidence="1">
    <location>
        <begin position="12"/>
        <end position="66"/>
    </location>
</feature>
<sequence length="69" mass="7726">MKYTTEQIGKLVRETRKRLGVTQKELALTSGTGLRFIIELEKGKPTCQLSKVLTVLYTLGIDMTLFPPA</sequence>
<dbReference type="OrthoDB" id="7361823at2"/>
<dbReference type="PROSITE" id="PS50943">
    <property type="entry name" value="HTH_CROC1"/>
    <property type="match status" value="1"/>
</dbReference>
<organism evidence="2 3">
    <name type="scientific">Candidatus Nucleicultrix amoebiphila FS5</name>
    <dbReference type="NCBI Taxonomy" id="1414854"/>
    <lineage>
        <taxon>Bacteria</taxon>
        <taxon>Pseudomonadati</taxon>
        <taxon>Pseudomonadota</taxon>
        <taxon>Alphaproteobacteria</taxon>
        <taxon>Holosporales</taxon>
        <taxon>Candidatus Nucleicultricaceae</taxon>
        <taxon>Candidatus Nucleicultrix</taxon>
    </lineage>
</organism>
<proteinExistence type="predicted"/>
<dbReference type="RefSeq" id="WP_085784613.1">
    <property type="nucleotide sequence ID" value="NZ_CP008743.1"/>
</dbReference>